<gene>
    <name evidence="1" type="ORF">GCM10009810_22110</name>
</gene>
<name>A0ABN2KSI5_9MICO</name>
<dbReference type="RefSeq" id="WP_344066084.1">
    <property type="nucleotide sequence ID" value="NZ_BAAAPN010000050.1"/>
</dbReference>
<evidence type="ECO:0008006" key="3">
    <source>
        <dbReference type="Google" id="ProtNLM"/>
    </source>
</evidence>
<dbReference type="InterPro" id="IPR009351">
    <property type="entry name" value="AlkZ-like"/>
</dbReference>
<sequence length="398" mass="42120">MVDDATLRAYWSHRQGLDGSLAGATPAQVLECAGWARSVGGTTPYLTLFSRAGVRRAEADAAVAALAIHELPSARDCTYVLPARDFALASVIGGGASSTAELRTAEKLGVTRAEVDDLADAVLAQLFSAPLDPAGLREALGDRVRSLGDAGKKKGITTTLPLALGLLQARSRIRRVPVDGRLDQQRFRYVPWPQAPVWSGDVHAARAELASRYWDWIGVASLAHFRWFSGVTLAAAKAAIAGLELHPLAGTDLLATPATRAELSTYAAPATSQIALIGWLDGLVLLRRDLDGVTDAADRDHPLLTPARTAGGTLTDLPHQGIVDRGRLIGLWDYDPGTEEVVWAPITKLTAAQTTSTLDAVGVTEAFIRDDLGDNRGMSLDSPASRAPRLAALRAHAG</sequence>
<reference evidence="2" key="1">
    <citation type="journal article" date="2019" name="Int. J. Syst. Evol. Microbiol.">
        <title>The Global Catalogue of Microorganisms (GCM) 10K type strain sequencing project: providing services to taxonomists for standard genome sequencing and annotation.</title>
        <authorList>
            <consortium name="The Broad Institute Genomics Platform"/>
            <consortium name="The Broad Institute Genome Sequencing Center for Infectious Disease"/>
            <person name="Wu L."/>
            <person name="Ma J."/>
        </authorList>
    </citation>
    <scope>NUCLEOTIDE SEQUENCE [LARGE SCALE GENOMIC DNA]</scope>
    <source>
        <strain evidence="2">JCM 15591</strain>
    </source>
</reference>
<keyword evidence="2" id="KW-1185">Reference proteome</keyword>
<dbReference type="Proteomes" id="UP001501475">
    <property type="component" value="Unassembled WGS sequence"/>
</dbReference>
<dbReference type="EMBL" id="BAAAPN010000050">
    <property type="protein sequence ID" value="GAA1762378.1"/>
    <property type="molecule type" value="Genomic_DNA"/>
</dbReference>
<proteinExistence type="predicted"/>
<protein>
    <recommendedName>
        <fullName evidence="3">Winged helix DNA-binding domain-containing protein</fullName>
    </recommendedName>
</protein>
<accession>A0ABN2KSI5</accession>
<organism evidence="1 2">
    <name type="scientific">Nostocoides vanveenii</name>
    <dbReference type="NCBI Taxonomy" id="330835"/>
    <lineage>
        <taxon>Bacteria</taxon>
        <taxon>Bacillati</taxon>
        <taxon>Actinomycetota</taxon>
        <taxon>Actinomycetes</taxon>
        <taxon>Micrococcales</taxon>
        <taxon>Intrasporangiaceae</taxon>
        <taxon>Nostocoides</taxon>
    </lineage>
</organism>
<evidence type="ECO:0000313" key="2">
    <source>
        <dbReference type="Proteomes" id="UP001501475"/>
    </source>
</evidence>
<dbReference type="Pfam" id="PF06224">
    <property type="entry name" value="AlkZ-like"/>
    <property type="match status" value="1"/>
</dbReference>
<evidence type="ECO:0000313" key="1">
    <source>
        <dbReference type="EMBL" id="GAA1762378.1"/>
    </source>
</evidence>
<comment type="caution">
    <text evidence="1">The sequence shown here is derived from an EMBL/GenBank/DDBJ whole genome shotgun (WGS) entry which is preliminary data.</text>
</comment>